<reference evidence="1 2" key="1">
    <citation type="submission" date="2020-10" db="EMBL/GenBank/DDBJ databases">
        <title>Connecting structure to function with the recovery of over 1000 high-quality activated sludge metagenome-assembled genomes encoding full-length rRNA genes using long-read sequencing.</title>
        <authorList>
            <person name="Singleton C.M."/>
            <person name="Petriglieri F."/>
            <person name="Kristensen J.M."/>
            <person name="Kirkegaard R.H."/>
            <person name="Michaelsen T.Y."/>
            <person name="Andersen M.H."/>
            <person name="Karst S.M."/>
            <person name="Dueholm M.S."/>
            <person name="Nielsen P.H."/>
            <person name="Albertsen M."/>
        </authorList>
    </citation>
    <scope>NUCLEOTIDE SEQUENCE [LARGE SCALE GENOMIC DNA]</scope>
    <source>
        <strain evidence="1">Ega_18-Q3-R5-49_MAXAC.001</strain>
    </source>
</reference>
<dbReference type="Proteomes" id="UP000726105">
    <property type="component" value="Unassembled WGS sequence"/>
</dbReference>
<evidence type="ECO:0000313" key="1">
    <source>
        <dbReference type="EMBL" id="MBK7274926.1"/>
    </source>
</evidence>
<gene>
    <name evidence="1" type="ORF">IPI13_17915</name>
</gene>
<protein>
    <submittedName>
        <fullName evidence="1">Terminase</fullName>
    </submittedName>
</protein>
<accession>A0A935ITX7</accession>
<name>A0A935ITX7_9MICO</name>
<evidence type="ECO:0000313" key="2">
    <source>
        <dbReference type="Proteomes" id="UP000726105"/>
    </source>
</evidence>
<comment type="caution">
    <text evidence="1">The sequence shown here is derived from an EMBL/GenBank/DDBJ whole genome shotgun (WGS) entry which is preliminary data.</text>
</comment>
<dbReference type="EMBL" id="JADJIB010000019">
    <property type="protein sequence ID" value="MBK7274926.1"/>
    <property type="molecule type" value="Genomic_DNA"/>
</dbReference>
<proteinExistence type="predicted"/>
<dbReference type="AlphaFoldDB" id="A0A935ITX7"/>
<sequence length="208" mass="23662">MWLPPPEPGTSVCGGFDGSDVDDWTAIKLETKPGHIFTPRWGPDKAPTIWKPSDHGGVIPRRQVRDAWAELVEVYDVRRAYCDPGFHDEKSWETEIEDWATTWPLEDGSPDRFVQFPTNSQRRMFSAIRRFEADLSWITHDGCPITEAHMRNARKIPGRNRTYTLGKPTPHQKIDASVTSIIAHEAAADERAAGWVTPDAHEVIFFTR</sequence>
<organism evidence="1 2">
    <name type="scientific">Candidatus Phosphoribacter hodrii</name>
    <dbReference type="NCBI Taxonomy" id="2953743"/>
    <lineage>
        <taxon>Bacteria</taxon>
        <taxon>Bacillati</taxon>
        <taxon>Actinomycetota</taxon>
        <taxon>Actinomycetes</taxon>
        <taxon>Micrococcales</taxon>
        <taxon>Dermatophilaceae</taxon>
        <taxon>Candidatus Phosphoribacter</taxon>
    </lineage>
</organism>